<reference evidence="4" key="1">
    <citation type="journal article" date="2019" name="Int. J. Syst. Evol. Microbiol.">
        <title>The Global Catalogue of Microorganisms (GCM) 10K type strain sequencing project: providing services to taxonomists for standard genome sequencing and annotation.</title>
        <authorList>
            <consortium name="The Broad Institute Genomics Platform"/>
            <consortium name="The Broad Institute Genome Sequencing Center for Infectious Disease"/>
            <person name="Wu L."/>
            <person name="Ma J."/>
        </authorList>
    </citation>
    <scope>NUCLEOTIDE SEQUENCE [LARGE SCALE GENOMIC DNA]</scope>
    <source>
        <strain evidence="4">KCTC 42087</strain>
    </source>
</reference>
<name>A0ABW0ZRV2_9ACTN</name>
<dbReference type="EMBL" id="JBHSON010000011">
    <property type="protein sequence ID" value="MFC5745996.1"/>
    <property type="molecule type" value="Genomic_DNA"/>
</dbReference>
<evidence type="ECO:0000256" key="2">
    <source>
        <dbReference type="SAM" id="Phobius"/>
    </source>
</evidence>
<evidence type="ECO:0000313" key="3">
    <source>
        <dbReference type="EMBL" id="MFC5745996.1"/>
    </source>
</evidence>
<feature type="region of interest" description="Disordered" evidence="1">
    <location>
        <begin position="1"/>
        <end position="46"/>
    </location>
</feature>
<organism evidence="3 4">
    <name type="scientific">Actinomadura rugatobispora</name>
    <dbReference type="NCBI Taxonomy" id="1994"/>
    <lineage>
        <taxon>Bacteria</taxon>
        <taxon>Bacillati</taxon>
        <taxon>Actinomycetota</taxon>
        <taxon>Actinomycetes</taxon>
        <taxon>Streptosporangiales</taxon>
        <taxon>Thermomonosporaceae</taxon>
        <taxon>Actinomadura</taxon>
    </lineage>
</organism>
<gene>
    <name evidence="3" type="ORF">ACFPZN_10285</name>
</gene>
<keyword evidence="2" id="KW-0472">Membrane</keyword>
<feature type="compositionally biased region" description="Pro residues" evidence="1">
    <location>
        <begin position="23"/>
        <end position="44"/>
    </location>
</feature>
<evidence type="ECO:0008006" key="5">
    <source>
        <dbReference type="Google" id="ProtNLM"/>
    </source>
</evidence>
<evidence type="ECO:0000313" key="4">
    <source>
        <dbReference type="Proteomes" id="UP001596074"/>
    </source>
</evidence>
<evidence type="ECO:0000256" key="1">
    <source>
        <dbReference type="SAM" id="MobiDB-lite"/>
    </source>
</evidence>
<feature type="transmembrane region" description="Helical" evidence="2">
    <location>
        <begin position="53"/>
        <end position="73"/>
    </location>
</feature>
<keyword evidence="2" id="KW-1133">Transmembrane helix</keyword>
<protein>
    <recommendedName>
        <fullName evidence="5">DUF3558 domain-containing protein</fullName>
    </recommendedName>
</protein>
<keyword evidence="2" id="KW-0812">Transmembrane</keyword>
<sequence length="266" mass="27690">MTQGPENVPPARPAQPNFLPPQEATPPPAAPLPPIPPAAPPPPRASRKQRRTFLIVLGVFAVAAIAVGAAAVADISSRTAKVGEIRRSAEKPLITSFPANPCEVVPAATIGRLVPSAETIPSTQAGTDPRAGCRWLGRASGASSRHVTLQMTAYQDDTVASGADTAKRELAGHRTLQQKRVPLQPLPGVGPEAFAGHSTANDGTGESGRVLVMFRTGNTLVDLSFSASDDKDGRRVAPDQSRTLQDATTIAREIAQYLTTCATCGG</sequence>
<keyword evidence="4" id="KW-1185">Reference proteome</keyword>
<dbReference type="Proteomes" id="UP001596074">
    <property type="component" value="Unassembled WGS sequence"/>
</dbReference>
<comment type="caution">
    <text evidence="3">The sequence shown here is derived from an EMBL/GenBank/DDBJ whole genome shotgun (WGS) entry which is preliminary data.</text>
</comment>
<dbReference type="RefSeq" id="WP_378281615.1">
    <property type="nucleotide sequence ID" value="NZ_JBHSON010000011.1"/>
</dbReference>
<proteinExistence type="predicted"/>
<accession>A0ABW0ZRV2</accession>